<evidence type="ECO:0000259" key="5">
    <source>
        <dbReference type="Pfam" id="PF02576"/>
    </source>
</evidence>
<proteinExistence type="inferred from homology"/>
<dbReference type="Pfam" id="PF02576">
    <property type="entry name" value="RimP_N"/>
    <property type="match status" value="1"/>
</dbReference>
<feature type="compositionally biased region" description="Acidic residues" evidence="4">
    <location>
        <begin position="158"/>
        <end position="188"/>
    </location>
</feature>
<reference evidence="7 8" key="1">
    <citation type="submission" date="2018-10" db="EMBL/GenBank/DDBJ databases">
        <title>Genomic Encyclopedia of Archaeal and Bacterial Type Strains, Phase II (KMG-II): from individual species to whole genera.</title>
        <authorList>
            <person name="Goeker M."/>
        </authorList>
    </citation>
    <scope>NUCLEOTIDE SEQUENCE [LARGE SCALE GENOMIC DNA]</scope>
    <source>
        <strain evidence="7 8">RP-AC37</strain>
    </source>
</reference>
<organism evidence="7 8">
    <name type="scientific">Motilibacter peucedani</name>
    <dbReference type="NCBI Taxonomy" id="598650"/>
    <lineage>
        <taxon>Bacteria</taxon>
        <taxon>Bacillati</taxon>
        <taxon>Actinomycetota</taxon>
        <taxon>Actinomycetes</taxon>
        <taxon>Motilibacterales</taxon>
        <taxon>Motilibacteraceae</taxon>
        <taxon>Motilibacter</taxon>
    </lineage>
</organism>
<comment type="subcellular location">
    <subcellularLocation>
        <location evidence="3">Cytoplasm</location>
    </subcellularLocation>
</comment>
<evidence type="ECO:0000256" key="2">
    <source>
        <dbReference type="ARBA" id="ARBA00022517"/>
    </source>
</evidence>
<evidence type="ECO:0000259" key="6">
    <source>
        <dbReference type="Pfam" id="PF17384"/>
    </source>
</evidence>
<dbReference type="EMBL" id="RBWV01000010">
    <property type="protein sequence ID" value="RKS77392.1"/>
    <property type="molecule type" value="Genomic_DNA"/>
</dbReference>
<sequence>MARAASREALLDLLGPVVQGAGCDLEDLEITPAGKRRLVRVVVDRDGGVPLDVVAQVSTAVSEALDADEPFGDAPYVLEVSSPGVSRPLTQPRHWRRNVGRLVEVVVADGASVVGRITSADDAAVVLDIAGASRTVPIAQLGAGRVQVEFSRPGSDDHIDDDDLDIHDDEPDDDDEDDGETHDEDGEA</sequence>
<dbReference type="AlphaFoldDB" id="A0A420XRB6"/>
<feature type="region of interest" description="Disordered" evidence="4">
    <location>
        <begin position="150"/>
        <end position="188"/>
    </location>
</feature>
<feature type="domain" description="Ribosome maturation factor RimP N-terminal" evidence="5">
    <location>
        <begin position="13"/>
        <end position="85"/>
    </location>
</feature>
<dbReference type="RefSeq" id="WP_121192440.1">
    <property type="nucleotide sequence ID" value="NZ_RBWV01000010.1"/>
</dbReference>
<dbReference type="HAMAP" id="MF_01077">
    <property type="entry name" value="RimP"/>
    <property type="match status" value="1"/>
</dbReference>
<dbReference type="SUPFAM" id="SSF75420">
    <property type="entry name" value="YhbC-like, N-terminal domain"/>
    <property type="match status" value="1"/>
</dbReference>
<dbReference type="PANTHER" id="PTHR33867">
    <property type="entry name" value="RIBOSOME MATURATION FACTOR RIMP"/>
    <property type="match status" value="1"/>
</dbReference>
<evidence type="ECO:0000313" key="8">
    <source>
        <dbReference type="Proteomes" id="UP000281955"/>
    </source>
</evidence>
<protein>
    <recommendedName>
        <fullName evidence="3">Ribosome maturation factor RimP</fullName>
    </recommendedName>
</protein>
<dbReference type="NCBIfam" id="NF000930">
    <property type="entry name" value="PRK00092.2-2"/>
    <property type="match status" value="1"/>
</dbReference>
<gene>
    <name evidence="3" type="primary">rimP</name>
    <name evidence="7" type="ORF">CLV35_1078</name>
</gene>
<dbReference type="Gene3D" id="3.30.300.70">
    <property type="entry name" value="RimP-like superfamily, N-terminal"/>
    <property type="match status" value="1"/>
</dbReference>
<dbReference type="GO" id="GO:0000028">
    <property type="term" value="P:ribosomal small subunit assembly"/>
    <property type="evidence" value="ECO:0007669"/>
    <property type="project" value="TreeGrafter"/>
</dbReference>
<dbReference type="InterPro" id="IPR028989">
    <property type="entry name" value="RimP_N"/>
</dbReference>
<evidence type="ECO:0000256" key="1">
    <source>
        <dbReference type="ARBA" id="ARBA00022490"/>
    </source>
</evidence>
<dbReference type="CDD" id="cd01734">
    <property type="entry name" value="YlxS_C"/>
    <property type="match status" value="1"/>
</dbReference>
<comment type="function">
    <text evidence="3">Required for maturation of 30S ribosomal subunits.</text>
</comment>
<dbReference type="FunCoup" id="A0A420XRB6">
    <property type="interactions" value="23"/>
</dbReference>
<accession>A0A420XRB6</accession>
<dbReference type="InParanoid" id="A0A420XRB6"/>
<comment type="caution">
    <text evidence="7">The sequence shown here is derived from an EMBL/GenBank/DDBJ whole genome shotgun (WGS) entry which is preliminary data.</text>
</comment>
<dbReference type="PANTHER" id="PTHR33867:SF1">
    <property type="entry name" value="RIBOSOME MATURATION FACTOR RIMP"/>
    <property type="match status" value="1"/>
</dbReference>
<dbReference type="InterPro" id="IPR035956">
    <property type="entry name" value="RimP_N_sf"/>
</dbReference>
<dbReference type="Proteomes" id="UP000281955">
    <property type="component" value="Unassembled WGS sequence"/>
</dbReference>
<evidence type="ECO:0000256" key="3">
    <source>
        <dbReference type="HAMAP-Rule" id="MF_01077"/>
    </source>
</evidence>
<dbReference type="OrthoDB" id="9805006at2"/>
<dbReference type="InterPro" id="IPR003728">
    <property type="entry name" value="Ribosome_maturation_RimP"/>
</dbReference>
<keyword evidence="8" id="KW-1185">Reference proteome</keyword>
<evidence type="ECO:0000313" key="7">
    <source>
        <dbReference type="EMBL" id="RKS77392.1"/>
    </source>
</evidence>
<keyword evidence="1 3" id="KW-0963">Cytoplasm</keyword>
<dbReference type="GO" id="GO:0005829">
    <property type="term" value="C:cytosol"/>
    <property type="evidence" value="ECO:0007669"/>
    <property type="project" value="TreeGrafter"/>
</dbReference>
<dbReference type="InterPro" id="IPR028998">
    <property type="entry name" value="RimP_C"/>
</dbReference>
<evidence type="ECO:0000256" key="4">
    <source>
        <dbReference type="SAM" id="MobiDB-lite"/>
    </source>
</evidence>
<name>A0A420XRB6_9ACTN</name>
<keyword evidence="2 3" id="KW-0690">Ribosome biogenesis</keyword>
<comment type="similarity">
    <text evidence="3">Belongs to the RimP family.</text>
</comment>
<feature type="domain" description="Ribosome maturation factor RimP C-terminal" evidence="6">
    <location>
        <begin position="89"/>
        <end position="150"/>
    </location>
</feature>
<dbReference type="Pfam" id="PF17384">
    <property type="entry name" value="DUF150_C"/>
    <property type="match status" value="1"/>
</dbReference>
<dbReference type="GO" id="GO:0006412">
    <property type="term" value="P:translation"/>
    <property type="evidence" value="ECO:0007669"/>
    <property type="project" value="TreeGrafter"/>
</dbReference>